<gene>
    <name evidence="1" type="ORF">IM676_03150</name>
</gene>
<proteinExistence type="predicted"/>
<accession>A0A7S6U2P2</accession>
<protein>
    <submittedName>
        <fullName evidence="1">Uncharacterized protein</fullName>
    </submittedName>
</protein>
<dbReference type="KEGG" id="aee:IM676_03150"/>
<name>A0A7S6U2P2_9CYAN</name>
<dbReference type="AlphaFoldDB" id="A0A7S6U2P2"/>
<sequence>MKPDILIEILFTEKHYGRQQELVNILQGLGYKFYQIMGDSFVYQETVIPDKNYQFLNYFLTTEIQHENI</sequence>
<dbReference type="Proteomes" id="UP000593846">
    <property type="component" value="Chromosome"/>
</dbReference>
<evidence type="ECO:0000313" key="2">
    <source>
        <dbReference type="Proteomes" id="UP000593846"/>
    </source>
</evidence>
<keyword evidence="2" id="KW-1185">Reference proteome</keyword>
<evidence type="ECO:0000313" key="1">
    <source>
        <dbReference type="EMBL" id="QOV23335.1"/>
    </source>
</evidence>
<organism evidence="1 2">
    <name type="scientific">Anabaenopsis elenkinii CCIBt3563</name>
    <dbReference type="NCBI Taxonomy" id="2779889"/>
    <lineage>
        <taxon>Bacteria</taxon>
        <taxon>Bacillati</taxon>
        <taxon>Cyanobacteriota</taxon>
        <taxon>Cyanophyceae</taxon>
        <taxon>Nostocales</taxon>
        <taxon>Nodulariaceae</taxon>
        <taxon>Anabaenopsis</taxon>
    </lineage>
</organism>
<dbReference type="EMBL" id="CP063311">
    <property type="protein sequence ID" value="QOV23335.1"/>
    <property type="molecule type" value="Genomic_DNA"/>
</dbReference>
<dbReference type="RefSeq" id="WP_200988884.1">
    <property type="nucleotide sequence ID" value="NZ_CP063311.1"/>
</dbReference>
<reference evidence="2" key="1">
    <citation type="submission" date="2020-10" db="EMBL/GenBank/DDBJ databases">
        <title>Genome-based taxonomic classification of the species Anabaenopsis elenkinii.</title>
        <authorList>
            <person name="Delbaje E."/>
            <person name="Andreote A.P.D."/>
            <person name="Pellegrinetti T.A."/>
            <person name="Cruz R.B."/>
            <person name="Branco L.H.Z."/>
            <person name="Fiore M.F."/>
        </authorList>
    </citation>
    <scope>NUCLEOTIDE SEQUENCE [LARGE SCALE GENOMIC DNA]</scope>
    <source>
        <strain evidence="2">CCIBt3563</strain>
    </source>
</reference>